<comment type="caution">
    <text evidence="9">The sequence shown here is derived from an EMBL/GenBank/DDBJ whole genome shotgun (WGS) entry which is preliminary data.</text>
</comment>
<dbReference type="GO" id="GO:1990281">
    <property type="term" value="C:efflux pump complex"/>
    <property type="evidence" value="ECO:0007669"/>
    <property type="project" value="TreeGrafter"/>
</dbReference>
<reference evidence="9" key="1">
    <citation type="submission" date="2020-04" db="EMBL/GenBank/DDBJ databases">
        <authorList>
            <person name="Zhang T."/>
        </authorList>
    </citation>
    <scope>NUCLEOTIDE SEQUENCE</scope>
    <source>
        <strain evidence="9">HKST-UBA01</strain>
    </source>
</reference>
<dbReference type="InterPro" id="IPR051906">
    <property type="entry name" value="TolC-like"/>
</dbReference>
<keyword evidence="3" id="KW-0813">Transport</keyword>
<evidence type="ECO:0000256" key="4">
    <source>
        <dbReference type="ARBA" id="ARBA00022452"/>
    </source>
</evidence>
<keyword evidence="8" id="KW-0732">Signal</keyword>
<feature type="signal peptide" evidence="8">
    <location>
        <begin position="1"/>
        <end position="15"/>
    </location>
</feature>
<evidence type="ECO:0000256" key="3">
    <source>
        <dbReference type="ARBA" id="ARBA00022448"/>
    </source>
</evidence>
<keyword evidence="6" id="KW-0472">Membrane</keyword>
<dbReference type="SUPFAM" id="SSF56954">
    <property type="entry name" value="Outer membrane efflux proteins (OEP)"/>
    <property type="match status" value="1"/>
</dbReference>
<proteinExistence type="inferred from homology"/>
<evidence type="ECO:0000256" key="8">
    <source>
        <dbReference type="SAM" id="SignalP"/>
    </source>
</evidence>
<keyword evidence="5" id="KW-0812">Transmembrane</keyword>
<evidence type="ECO:0000313" key="9">
    <source>
        <dbReference type="EMBL" id="MCA9729551.1"/>
    </source>
</evidence>
<accession>A0A956RQ98</accession>
<evidence type="ECO:0000256" key="1">
    <source>
        <dbReference type="ARBA" id="ARBA00004442"/>
    </source>
</evidence>
<feature type="non-terminal residue" evidence="9">
    <location>
        <position position="238"/>
    </location>
</feature>
<organism evidence="9 10">
    <name type="scientific">Eiseniibacteriota bacterium</name>
    <dbReference type="NCBI Taxonomy" id="2212470"/>
    <lineage>
        <taxon>Bacteria</taxon>
        <taxon>Candidatus Eiseniibacteriota</taxon>
    </lineage>
</organism>
<protein>
    <submittedName>
        <fullName evidence="9">TolC family protein</fullName>
    </submittedName>
</protein>
<sequence>MVALLVALLGGTAQAQDTLQVLPGDTAPLTLEECVSAALAHNGSLRAEQIRTGEVRAQITQTLSEGFPTVDVSGSWNRSRDPSFALDETFGGGGGAGSDTGGLDTLFTGLIPAPADIAAQTFWRASVNASWEIRPGRIYNALKAVGSGIAQQEDVVTETEHRVAEETLRAFSNVLLAGERERALLQEAEARRELLAVARRRFRVELGTPLDTLQAAVSLANLSPEIRRAHQDLEDAGA</sequence>
<dbReference type="AlphaFoldDB" id="A0A956RQ98"/>
<keyword evidence="7" id="KW-0998">Cell outer membrane</keyword>
<comment type="subcellular location">
    <subcellularLocation>
        <location evidence="1">Cell outer membrane</location>
    </subcellularLocation>
</comment>
<evidence type="ECO:0000313" key="10">
    <source>
        <dbReference type="Proteomes" id="UP000697710"/>
    </source>
</evidence>
<evidence type="ECO:0000256" key="5">
    <source>
        <dbReference type="ARBA" id="ARBA00022692"/>
    </source>
</evidence>
<evidence type="ECO:0000256" key="2">
    <source>
        <dbReference type="ARBA" id="ARBA00007613"/>
    </source>
</evidence>
<dbReference type="PANTHER" id="PTHR30026">
    <property type="entry name" value="OUTER MEMBRANE PROTEIN TOLC"/>
    <property type="match status" value="1"/>
</dbReference>
<dbReference type="GO" id="GO:0015288">
    <property type="term" value="F:porin activity"/>
    <property type="evidence" value="ECO:0007669"/>
    <property type="project" value="TreeGrafter"/>
</dbReference>
<name>A0A956RQ98_UNCEI</name>
<keyword evidence="4" id="KW-1134">Transmembrane beta strand</keyword>
<evidence type="ECO:0000256" key="6">
    <source>
        <dbReference type="ARBA" id="ARBA00023136"/>
    </source>
</evidence>
<dbReference type="Gene3D" id="1.20.1600.10">
    <property type="entry name" value="Outer membrane efflux proteins (OEP)"/>
    <property type="match status" value="1"/>
</dbReference>
<dbReference type="GO" id="GO:0009279">
    <property type="term" value="C:cell outer membrane"/>
    <property type="evidence" value="ECO:0007669"/>
    <property type="project" value="UniProtKB-SubCell"/>
</dbReference>
<dbReference type="Pfam" id="PF02321">
    <property type="entry name" value="OEP"/>
    <property type="match status" value="1"/>
</dbReference>
<evidence type="ECO:0000256" key="7">
    <source>
        <dbReference type="ARBA" id="ARBA00023237"/>
    </source>
</evidence>
<feature type="chain" id="PRO_5037814268" evidence="8">
    <location>
        <begin position="16"/>
        <end position="238"/>
    </location>
</feature>
<dbReference type="GO" id="GO:0015562">
    <property type="term" value="F:efflux transmembrane transporter activity"/>
    <property type="evidence" value="ECO:0007669"/>
    <property type="project" value="InterPro"/>
</dbReference>
<dbReference type="EMBL" id="JAGQHR010000742">
    <property type="protein sequence ID" value="MCA9729551.1"/>
    <property type="molecule type" value="Genomic_DNA"/>
</dbReference>
<gene>
    <name evidence="9" type="ORF">KC729_17825</name>
</gene>
<dbReference type="PANTHER" id="PTHR30026:SF20">
    <property type="entry name" value="OUTER MEMBRANE PROTEIN TOLC"/>
    <property type="match status" value="1"/>
</dbReference>
<dbReference type="InterPro" id="IPR003423">
    <property type="entry name" value="OMP_efflux"/>
</dbReference>
<reference evidence="9" key="2">
    <citation type="journal article" date="2021" name="Microbiome">
        <title>Successional dynamics and alternative stable states in a saline activated sludge microbial community over 9 years.</title>
        <authorList>
            <person name="Wang Y."/>
            <person name="Ye J."/>
            <person name="Ju F."/>
            <person name="Liu L."/>
            <person name="Boyd J.A."/>
            <person name="Deng Y."/>
            <person name="Parks D.H."/>
            <person name="Jiang X."/>
            <person name="Yin X."/>
            <person name="Woodcroft B.J."/>
            <person name="Tyson G.W."/>
            <person name="Hugenholtz P."/>
            <person name="Polz M.F."/>
            <person name="Zhang T."/>
        </authorList>
    </citation>
    <scope>NUCLEOTIDE SEQUENCE</scope>
    <source>
        <strain evidence="9">HKST-UBA01</strain>
    </source>
</reference>
<comment type="similarity">
    <text evidence="2">Belongs to the outer membrane factor (OMF) (TC 1.B.17) family.</text>
</comment>
<dbReference type="Proteomes" id="UP000697710">
    <property type="component" value="Unassembled WGS sequence"/>
</dbReference>